<organism evidence="1 2">
    <name type="scientific">Lacrimispora defluvii</name>
    <dbReference type="NCBI Taxonomy" id="2719233"/>
    <lineage>
        <taxon>Bacteria</taxon>
        <taxon>Bacillati</taxon>
        <taxon>Bacillota</taxon>
        <taxon>Clostridia</taxon>
        <taxon>Lachnospirales</taxon>
        <taxon>Lachnospiraceae</taxon>
        <taxon>Lacrimispora</taxon>
    </lineage>
</organism>
<proteinExistence type="predicted"/>
<gene>
    <name evidence="1" type="ORF">G9470_02205</name>
</gene>
<accession>A0ABX1VK79</accession>
<sequence length="208" mass="23323">MVIVQDAYDIPLDIVTKLATGEYRRIGSVVRYAIGPHKGQIVKHLKPVEMKGAGQAQGVGIKVFKFIKDHKKGTIIVLASAAAAGIGTWAYSKVKDREPKVVIEFRTALKTYIDAIRKGNMSIEKICNLMMALEELKKNKDYKKISIQLTTEELEILVGRIYEYTVKLAKDNAFDLTEDELHISDKGNAIVNLQIYLKAQKRIFDTVA</sequence>
<reference evidence="1 2" key="1">
    <citation type="submission" date="2020-03" db="EMBL/GenBank/DDBJ databases">
        <title>Genome Sequence of industrial isolate, B5A.</title>
        <authorList>
            <person name="Sharma S."/>
            <person name="Patil P.B."/>
            <person name="Korpole S."/>
        </authorList>
    </citation>
    <scope>NUCLEOTIDE SEQUENCE [LARGE SCALE GENOMIC DNA]</scope>
    <source>
        <strain evidence="1 2">PI-S10-B5A</strain>
    </source>
</reference>
<keyword evidence="2" id="KW-1185">Reference proteome</keyword>
<protein>
    <submittedName>
        <fullName evidence="1">Uncharacterized protein</fullName>
    </submittedName>
</protein>
<dbReference type="EMBL" id="JAAOXG010000002">
    <property type="protein sequence ID" value="NNJ28615.1"/>
    <property type="molecule type" value="Genomic_DNA"/>
</dbReference>
<evidence type="ECO:0000313" key="2">
    <source>
        <dbReference type="Proteomes" id="UP000539052"/>
    </source>
</evidence>
<comment type="caution">
    <text evidence="1">The sequence shown here is derived from an EMBL/GenBank/DDBJ whole genome shotgun (WGS) entry which is preliminary data.</text>
</comment>
<dbReference type="Proteomes" id="UP000539052">
    <property type="component" value="Unassembled WGS sequence"/>
</dbReference>
<evidence type="ECO:0000313" key="1">
    <source>
        <dbReference type="EMBL" id="NNJ28615.1"/>
    </source>
</evidence>
<name>A0ABX1VK79_9FIRM</name>
<dbReference type="RefSeq" id="WP_170819971.1">
    <property type="nucleotide sequence ID" value="NZ_JAAOXG010000002.1"/>
</dbReference>